<dbReference type="PANTHER" id="PTHR19857:SF8">
    <property type="entry name" value="ANGIO-ASSOCIATED MIGRATORY CELL PROTEIN"/>
    <property type="match status" value="1"/>
</dbReference>
<keyword evidence="2" id="KW-0677">Repeat</keyword>
<dbReference type="AlphaFoldDB" id="A0A3M7RU88"/>
<dbReference type="SUPFAM" id="SSF50978">
    <property type="entry name" value="WD40 repeat-like"/>
    <property type="match status" value="1"/>
</dbReference>
<evidence type="ECO:0000256" key="3">
    <source>
        <dbReference type="PROSITE-ProRule" id="PRU00221"/>
    </source>
</evidence>
<dbReference type="PROSITE" id="PS50082">
    <property type="entry name" value="WD_REPEATS_2"/>
    <property type="match status" value="3"/>
</dbReference>
<dbReference type="EMBL" id="REGN01002621">
    <property type="protein sequence ID" value="RNA26990.1"/>
    <property type="molecule type" value="Genomic_DNA"/>
</dbReference>
<feature type="repeat" description="WD" evidence="3">
    <location>
        <begin position="375"/>
        <end position="409"/>
    </location>
</feature>
<dbReference type="OrthoDB" id="10261640at2759"/>
<feature type="repeat" description="WD" evidence="3">
    <location>
        <begin position="194"/>
        <end position="235"/>
    </location>
</feature>
<reference evidence="4 5" key="1">
    <citation type="journal article" date="2018" name="Sci. Rep.">
        <title>Genomic signatures of local adaptation to the degree of environmental predictability in rotifers.</title>
        <authorList>
            <person name="Franch-Gras L."/>
            <person name="Hahn C."/>
            <person name="Garcia-Roger E.M."/>
            <person name="Carmona M.J."/>
            <person name="Serra M."/>
            <person name="Gomez A."/>
        </authorList>
    </citation>
    <scope>NUCLEOTIDE SEQUENCE [LARGE SCALE GENOMIC DNA]</scope>
    <source>
        <strain evidence="4">HYR1</strain>
    </source>
</reference>
<evidence type="ECO:0000256" key="1">
    <source>
        <dbReference type="ARBA" id="ARBA00022574"/>
    </source>
</evidence>
<feature type="repeat" description="WD" evidence="3">
    <location>
        <begin position="237"/>
        <end position="278"/>
    </location>
</feature>
<dbReference type="InterPro" id="IPR051179">
    <property type="entry name" value="WD_repeat_multifunction"/>
</dbReference>
<dbReference type="InterPro" id="IPR001680">
    <property type="entry name" value="WD40_rpt"/>
</dbReference>
<dbReference type="PANTHER" id="PTHR19857">
    <property type="entry name" value="MITOCHONDRIAL DIVISION PROTEIN 1-RELATED"/>
    <property type="match status" value="1"/>
</dbReference>
<dbReference type="Pfam" id="PF00400">
    <property type="entry name" value="WD40"/>
    <property type="match status" value="4"/>
</dbReference>
<gene>
    <name evidence="4" type="ORF">BpHYR1_013061</name>
</gene>
<name>A0A3M7RU88_BRAPC</name>
<dbReference type="InterPro" id="IPR036322">
    <property type="entry name" value="WD40_repeat_dom_sf"/>
</dbReference>
<evidence type="ECO:0000256" key="2">
    <source>
        <dbReference type="ARBA" id="ARBA00022737"/>
    </source>
</evidence>
<organism evidence="4 5">
    <name type="scientific">Brachionus plicatilis</name>
    <name type="common">Marine rotifer</name>
    <name type="synonym">Brachionus muelleri</name>
    <dbReference type="NCBI Taxonomy" id="10195"/>
    <lineage>
        <taxon>Eukaryota</taxon>
        <taxon>Metazoa</taxon>
        <taxon>Spiralia</taxon>
        <taxon>Gnathifera</taxon>
        <taxon>Rotifera</taxon>
        <taxon>Eurotatoria</taxon>
        <taxon>Monogononta</taxon>
        <taxon>Pseudotrocha</taxon>
        <taxon>Ploima</taxon>
        <taxon>Brachionidae</taxon>
        <taxon>Brachionus</taxon>
    </lineage>
</organism>
<keyword evidence="5" id="KW-1185">Reference proteome</keyword>
<dbReference type="Proteomes" id="UP000276133">
    <property type="component" value="Unassembled WGS sequence"/>
</dbReference>
<dbReference type="STRING" id="10195.A0A3M7RU88"/>
<comment type="caution">
    <text evidence="4">The sequence shown here is derived from an EMBL/GenBank/DDBJ whole genome shotgun (WGS) entry which is preliminary data.</text>
</comment>
<dbReference type="PROSITE" id="PS50294">
    <property type="entry name" value="WD_REPEATS_REGION"/>
    <property type="match status" value="2"/>
</dbReference>
<keyword evidence="1 3" id="KW-0853">WD repeat</keyword>
<dbReference type="Gene3D" id="2.130.10.10">
    <property type="entry name" value="YVTN repeat-like/Quinoprotein amine dehydrogenase"/>
    <property type="match status" value="1"/>
</dbReference>
<sequence length="409" mass="46342">MTDKSQKTDPIEDEKEVAEEQVEVIEQDLYEEPEDELAEDLVEVDIDDLIEELEAEEDGQDDSIETIDKHDGAVFCIDSFKNFFATGGEDDLAYVFSYDPESKNIQELIKTDKFKDSVTNVKFSNDGKYVAISDMSGLIRVYTVETKSLHWTHDLDTDIESLDWHPNCNILFCSTSDGYFYMFKFSSEEIRIMYSGDDVGLGCFKILKDGKRAVTAYNNGNIRFWDIKPGQTLHNLLNAHQGDILSMDLSPDGNLLATGGLDMKLKLINTNNYKIVSELLCESKSESDDEAMEEDRDSIESVSFCKTLPLVACATLSGKIFIWDINSNVLRSKFDNSMVGYSKIAWNSQERLYASTLDGSLQDFDGRNLELSKTYKGHKAEILDFCLNEQSKIIYSASNDNFVKIFHLS</sequence>
<proteinExistence type="predicted"/>
<dbReference type="SMART" id="SM00320">
    <property type="entry name" value="WD40"/>
    <property type="match status" value="7"/>
</dbReference>
<evidence type="ECO:0000313" key="4">
    <source>
        <dbReference type="EMBL" id="RNA26990.1"/>
    </source>
</evidence>
<dbReference type="InterPro" id="IPR015943">
    <property type="entry name" value="WD40/YVTN_repeat-like_dom_sf"/>
</dbReference>
<protein>
    <submittedName>
        <fullName evidence="4">Angio-associated migratory cell</fullName>
    </submittedName>
</protein>
<evidence type="ECO:0000313" key="5">
    <source>
        <dbReference type="Proteomes" id="UP000276133"/>
    </source>
</evidence>
<accession>A0A3M7RU88</accession>